<evidence type="ECO:0000259" key="3">
    <source>
        <dbReference type="Pfam" id="PF23559"/>
    </source>
</evidence>
<proteinExistence type="predicted"/>
<dbReference type="Gene3D" id="1.10.10.10">
    <property type="entry name" value="Winged helix-like DNA-binding domain superfamily/Winged helix DNA-binding domain"/>
    <property type="match status" value="1"/>
</dbReference>
<dbReference type="InterPro" id="IPR036388">
    <property type="entry name" value="WH-like_DNA-bd_sf"/>
</dbReference>
<dbReference type="InterPro" id="IPR058922">
    <property type="entry name" value="WHD_DRP"/>
</dbReference>
<dbReference type="InterPro" id="IPR044974">
    <property type="entry name" value="Disease_R_plants"/>
</dbReference>
<organism evidence="4 5">
    <name type="scientific">Gossypium davidsonii</name>
    <name type="common">Davidson's cotton</name>
    <name type="synonym">Gossypium klotzschianum subsp. davidsonii</name>
    <dbReference type="NCBI Taxonomy" id="34287"/>
    <lineage>
        <taxon>Eukaryota</taxon>
        <taxon>Viridiplantae</taxon>
        <taxon>Streptophyta</taxon>
        <taxon>Embryophyta</taxon>
        <taxon>Tracheophyta</taxon>
        <taxon>Spermatophyta</taxon>
        <taxon>Magnoliopsida</taxon>
        <taxon>eudicotyledons</taxon>
        <taxon>Gunneridae</taxon>
        <taxon>Pentapetalae</taxon>
        <taxon>rosids</taxon>
        <taxon>malvids</taxon>
        <taxon>Malvales</taxon>
        <taxon>Malvaceae</taxon>
        <taxon>Malvoideae</taxon>
        <taxon>Gossypium</taxon>
    </lineage>
</organism>
<dbReference type="Pfam" id="PF23559">
    <property type="entry name" value="WHD_DRP"/>
    <property type="match status" value="1"/>
</dbReference>
<keyword evidence="2" id="KW-0611">Plant defense</keyword>
<keyword evidence="5" id="KW-1185">Reference proteome</keyword>
<evidence type="ECO:0000313" key="5">
    <source>
        <dbReference type="Proteomes" id="UP000593561"/>
    </source>
</evidence>
<gene>
    <name evidence="4" type="ORF">Godav_024251</name>
</gene>
<keyword evidence="1" id="KW-0677">Repeat</keyword>
<feature type="domain" description="Disease resistance protein winged helix" evidence="3">
    <location>
        <begin position="53"/>
        <end position="127"/>
    </location>
</feature>
<dbReference type="AlphaFoldDB" id="A0A7J8SW40"/>
<evidence type="ECO:0000256" key="2">
    <source>
        <dbReference type="ARBA" id="ARBA00022821"/>
    </source>
</evidence>
<dbReference type="EMBL" id="JABFAC010000011">
    <property type="protein sequence ID" value="MBA0629742.1"/>
    <property type="molecule type" value="Genomic_DNA"/>
</dbReference>
<dbReference type="InterPro" id="IPR027417">
    <property type="entry name" value="P-loop_NTPase"/>
</dbReference>
<dbReference type="SUPFAM" id="SSF52540">
    <property type="entry name" value="P-loop containing nucleoside triphosphate hydrolases"/>
    <property type="match status" value="1"/>
</dbReference>
<dbReference type="PANTHER" id="PTHR23155">
    <property type="entry name" value="DISEASE RESISTANCE PROTEIN RP"/>
    <property type="match status" value="1"/>
</dbReference>
<sequence>MVKYCGGLPLAIVVLRGLLATKDSLAKVNRILALSYSDLPYHLKPCFLYLGHYPEDWEISKKVLIRLWIAEGFILASLESKEMLMENVGEFYLEELIGRSLVQVARRDYTGRNVKTCRIHDLLRDLCIQKAREEKFLEILQAPLTEWRTSEVAFFVAISERGIDNTPLVKMQIFKILRALNLVRENVGEWHLHHLRYLKLKGLKSRMNRALHWQQRFCSKNIEILKYIMVGKMFLENNELLRLANSQCLGIAFKRLKGAKPILMTLTELHPLGSLYMELVDIVPISLKLETPFEVSLPL</sequence>
<dbReference type="FunFam" id="1.10.10.10:FF:000322">
    <property type="entry name" value="Probable disease resistance protein At1g63360"/>
    <property type="match status" value="1"/>
</dbReference>
<evidence type="ECO:0000256" key="1">
    <source>
        <dbReference type="ARBA" id="ARBA00022737"/>
    </source>
</evidence>
<dbReference type="GO" id="GO:0098542">
    <property type="term" value="P:defense response to other organism"/>
    <property type="evidence" value="ECO:0007669"/>
    <property type="project" value="TreeGrafter"/>
</dbReference>
<dbReference type="Proteomes" id="UP000593561">
    <property type="component" value="Unassembled WGS sequence"/>
</dbReference>
<reference evidence="4 5" key="1">
    <citation type="journal article" date="2019" name="Genome Biol. Evol.">
        <title>Insights into the evolution of the New World diploid cottons (Gossypium, subgenus Houzingenia) based on genome sequencing.</title>
        <authorList>
            <person name="Grover C.E."/>
            <person name="Arick M.A. 2nd"/>
            <person name="Thrash A."/>
            <person name="Conover J.L."/>
            <person name="Sanders W.S."/>
            <person name="Peterson D.G."/>
            <person name="Frelichowski J.E."/>
            <person name="Scheffler J.A."/>
            <person name="Scheffler B.E."/>
            <person name="Wendel J.F."/>
        </authorList>
    </citation>
    <scope>NUCLEOTIDE SEQUENCE [LARGE SCALE GENOMIC DNA]</scope>
    <source>
        <strain evidence="4">27</strain>
        <tissue evidence="4">Leaf</tissue>
    </source>
</reference>
<accession>A0A7J8SW40</accession>
<name>A0A7J8SW40_GOSDV</name>
<protein>
    <recommendedName>
        <fullName evidence="3">Disease resistance protein winged helix domain-containing protein</fullName>
    </recommendedName>
</protein>
<comment type="caution">
    <text evidence="4">The sequence shown here is derived from an EMBL/GenBank/DDBJ whole genome shotgun (WGS) entry which is preliminary data.</text>
</comment>
<dbReference type="PANTHER" id="PTHR23155:SF1185">
    <property type="entry name" value="DISEASE RESISTANCE RPP8-LIKE PROTEIN 3-RELATED"/>
    <property type="match status" value="1"/>
</dbReference>
<evidence type="ECO:0000313" key="4">
    <source>
        <dbReference type="EMBL" id="MBA0629742.1"/>
    </source>
</evidence>